<dbReference type="GO" id="GO:0005886">
    <property type="term" value="C:plasma membrane"/>
    <property type="evidence" value="ECO:0007669"/>
    <property type="project" value="UniProtKB-SubCell"/>
</dbReference>
<feature type="transmembrane region" description="Helical" evidence="7">
    <location>
        <begin position="427"/>
        <end position="446"/>
    </location>
</feature>
<accession>A0A4Q1SDG0</accession>
<dbReference type="Proteomes" id="UP000290253">
    <property type="component" value="Unassembled WGS sequence"/>
</dbReference>
<evidence type="ECO:0000256" key="5">
    <source>
        <dbReference type="ARBA" id="ARBA00023136"/>
    </source>
</evidence>
<dbReference type="GO" id="GO:0022857">
    <property type="term" value="F:transmembrane transporter activity"/>
    <property type="evidence" value="ECO:0007669"/>
    <property type="project" value="TreeGrafter"/>
</dbReference>
<dbReference type="PANTHER" id="PTHR30572:SF4">
    <property type="entry name" value="ABC TRANSPORTER PERMEASE YTRF"/>
    <property type="match status" value="1"/>
</dbReference>
<keyword evidence="4 7" id="KW-1133">Transmembrane helix</keyword>
<evidence type="ECO:0000259" key="9">
    <source>
        <dbReference type="Pfam" id="PF12704"/>
    </source>
</evidence>
<evidence type="ECO:0000256" key="6">
    <source>
        <dbReference type="ARBA" id="ARBA00038076"/>
    </source>
</evidence>
<feature type="transmembrane region" description="Helical" evidence="7">
    <location>
        <begin position="744"/>
        <end position="769"/>
    </location>
</feature>
<evidence type="ECO:0000256" key="2">
    <source>
        <dbReference type="ARBA" id="ARBA00022475"/>
    </source>
</evidence>
<dbReference type="InterPro" id="IPR003838">
    <property type="entry name" value="ABC3_permease_C"/>
</dbReference>
<protein>
    <submittedName>
        <fullName evidence="10">ABC transporter permease</fullName>
    </submittedName>
</protein>
<reference evidence="10 11" key="1">
    <citation type="journal article" date="2016" name="Int. J. Syst. Evol. Microbiol.">
        <title>Acidipila dinghuensis sp. nov., an acidobacterium isolated from forest soil.</title>
        <authorList>
            <person name="Jiang Y.W."/>
            <person name="Wang J."/>
            <person name="Chen M.H."/>
            <person name="Lv Y.Y."/>
            <person name="Qiu L.H."/>
        </authorList>
    </citation>
    <scope>NUCLEOTIDE SEQUENCE [LARGE SCALE GENOMIC DNA]</scope>
    <source>
        <strain evidence="10 11">DHOF10</strain>
    </source>
</reference>
<comment type="caution">
    <text evidence="10">The sequence shown here is derived from an EMBL/GenBank/DDBJ whole genome shotgun (WGS) entry which is preliminary data.</text>
</comment>
<dbReference type="InterPro" id="IPR025857">
    <property type="entry name" value="MacB_PCD"/>
</dbReference>
<sequence length="823" mass="87078">MILDICLAARRLWASPRYSIGVILMLALGIGSATAVFSVVEGVLLHRLPFPDSDRLVVLTDVLQGPGITGNGEEGVTGPDILHYIHQTHSFDGLGGYLSLSLELSGAGEPAIVRGARMSSGVFTALGVHPLLGRWYTQAEDERQERLAVLSYGTWKARFQADPAVLGKTVQLNRRPYVVIGVMPRGFDFPLVLGHEEHSELWVPMSLTQDELTTEAADWQFYMVGRLKAGVSRAVAAEDAAVVSAETVREHAAAIAGYTVHPVVRGLLEETVEASQPLLKTLSAAVLVVLLIACANTAGWMLVRAIEQRREIAVRLALGARPGDLLRQAVVESLLLSLSGATLGMLAAAIADRVLVATLPETLPRLNGIHLNPQVVLLALGLAMATGIVCALAPTFAAVRVPVNATLSEGGRTASSGAVHGRLRSGLVVMEIAVALILLASAGLLLRSFARMRAVPLGFAPENVVVANYGLPGKVYDSQQKVDAFNRELVRRLELLPGVEAAGMTSILPASGVDQDSPYFAEGNAESLAGHDLATLVSVEGQYFRAMGIPLLRGRYLDARDNATGQLATVVSRGLAEQAWPGQDPIGRRIRLGITGTQWLTVVGEVADVKEGSPDGPRKVQFYETADQGLAALGSVGNPSLIYGSGGAIVLRARLAPQAAMPLLEQQVRALDPQLPLHRMHTMEAQVDQAEGERSFYTHTLSAFALAALLLSSAGVYGVIAFTAEQRVQEMAIRMALGAGQRNVLALVMASGARLAIWGCLLGVGGAILAARSLSSFLFEVSPVDPLVLALSVGVILLLAMAASLLPALRVAAIDPARVLRSQ</sequence>
<feature type="transmembrane region" description="Helical" evidence="7">
    <location>
        <begin position="282"/>
        <end position="303"/>
    </location>
</feature>
<evidence type="ECO:0000256" key="4">
    <source>
        <dbReference type="ARBA" id="ARBA00022989"/>
    </source>
</evidence>
<feature type="transmembrane region" description="Helical" evidence="7">
    <location>
        <begin position="375"/>
        <end position="399"/>
    </location>
</feature>
<evidence type="ECO:0000313" key="10">
    <source>
        <dbReference type="EMBL" id="RXS95266.1"/>
    </source>
</evidence>
<keyword evidence="3 7" id="KW-0812">Transmembrane</keyword>
<gene>
    <name evidence="10" type="ORF">ESZ00_11760</name>
</gene>
<evidence type="ECO:0000313" key="11">
    <source>
        <dbReference type="Proteomes" id="UP000290253"/>
    </source>
</evidence>
<keyword evidence="5 7" id="KW-0472">Membrane</keyword>
<evidence type="ECO:0000256" key="7">
    <source>
        <dbReference type="SAM" id="Phobius"/>
    </source>
</evidence>
<dbReference type="PANTHER" id="PTHR30572">
    <property type="entry name" value="MEMBRANE COMPONENT OF TRANSPORTER-RELATED"/>
    <property type="match status" value="1"/>
</dbReference>
<feature type="domain" description="MacB-like periplasmic core" evidence="9">
    <location>
        <begin position="22"/>
        <end position="239"/>
    </location>
</feature>
<keyword evidence="2" id="KW-1003">Cell membrane</keyword>
<evidence type="ECO:0000259" key="8">
    <source>
        <dbReference type="Pfam" id="PF02687"/>
    </source>
</evidence>
<feature type="transmembrane region" description="Helical" evidence="7">
    <location>
        <begin position="703"/>
        <end position="724"/>
    </location>
</feature>
<feature type="transmembrane region" description="Helical" evidence="7">
    <location>
        <begin position="20"/>
        <end position="40"/>
    </location>
</feature>
<keyword evidence="11" id="KW-1185">Reference proteome</keyword>
<feature type="domain" description="MacB-like periplasmic core" evidence="9">
    <location>
        <begin position="462"/>
        <end position="670"/>
    </location>
</feature>
<dbReference type="OrthoDB" id="5749226at2"/>
<dbReference type="AlphaFoldDB" id="A0A4Q1SDG0"/>
<dbReference type="NCBIfam" id="TIGR03434">
    <property type="entry name" value="ADOP"/>
    <property type="match status" value="1"/>
</dbReference>
<evidence type="ECO:0000256" key="1">
    <source>
        <dbReference type="ARBA" id="ARBA00004651"/>
    </source>
</evidence>
<feature type="domain" description="ABC3 transporter permease C-terminal" evidence="8">
    <location>
        <begin position="703"/>
        <end position="816"/>
    </location>
</feature>
<comment type="similarity">
    <text evidence="6">Belongs to the ABC-4 integral membrane protein family.</text>
</comment>
<dbReference type="Pfam" id="PF12704">
    <property type="entry name" value="MacB_PCD"/>
    <property type="match status" value="2"/>
</dbReference>
<name>A0A4Q1SDG0_9BACT</name>
<dbReference type="InterPro" id="IPR017800">
    <property type="entry name" value="ADOP"/>
</dbReference>
<dbReference type="EMBL" id="SDMK01000002">
    <property type="protein sequence ID" value="RXS95266.1"/>
    <property type="molecule type" value="Genomic_DNA"/>
</dbReference>
<evidence type="ECO:0000256" key="3">
    <source>
        <dbReference type="ARBA" id="ARBA00022692"/>
    </source>
</evidence>
<proteinExistence type="inferred from homology"/>
<dbReference type="InterPro" id="IPR050250">
    <property type="entry name" value="Macrolide_Exporter_MacB"/>
</dbReference>
<organism evidence="10 11">
    <name type="scientific">Silvibacterium dinghuense</name>
    <dbReference type="NCBI Taxonomy" id="1560006"/>
    <lineage>
        <taxon>Bacteria</taxon>
        <taxon>Pseudomonadati</taxon>
        <taxon>Acidobacteriota</taxon>
        <taxon>Terriglobia</taxon>
        <taxon>Terriglobales</taxon>
        <taxon>Acidobacteriaceae</taxon>
        <taxon>Silvibacterium</taxon>
    </lineage>
</organism>
<comment type="subcellular location">
    <subcellularLocation>
        <location evidence="1">Cell membrane</location>
        <topology evidence="1">Multi-pass membrane protein</topology>
    </subcellularLocation>
</comment>
<dbReference type="Pfam" id="PF02687">
    <property type="entry name" value="FtsX"/>
    <property type="match status" value="2"/>
</dbReference>
<feature type="domain" description="ABC3 transporter permease C-terminal" evidence="8">
    <location>
        <begin position="285"/>
        <end position="401"/>
    </location>
</feature>
<feature type="transmembrane region" description="Helical" evidence="7">
    <location>
        <begin position="789"/>
        <end position="813"/>
    </location>
</feature>